<dbReference type="PANTHER" id="PTHR10555:SF170">
    <property type="entry name" value="FI18122P1"/>
    <property type="match status" value="1"/>
</dbReference>
<reference evidence="3 4" key="1">
    <citation type="journal article" date="2015" name="Sci. Rep.">
        <title>Genome of the facultative scuticociliatosis pathogen Pseudocohnilembus persalinus provides insight into its virulence through horizontal gene transfer.</title>
        <authorList>
            <person name="Xiong J."/>
            <person name="Wang G."/>
            <person name="Cheng J."/>
            <person name="Tian M."/>
            <person name="Pan X."/>
            <person name="Warren A."/>
            <person name="Jiang C."/>
            <person name="Yuan D."/>
            <person name="Miao W."/>
        </authorList>
    </citation>
    <scope>NUCLEOTIDE SEQUENCE [LARGE SCALE GENOMIC DNA]</scope>
    <source>
        <strain evidence="3">36N120E</strain>
    </source>
</reference>
<organism evidence="3 4">
    <name type="scientific">Pseudocohnilembus persalinus</name>
    <name type="common">Ciliate</name>
    <dbReference type="NCBI Taxonomy" id="266149"/>
    <lineage>
        <taxon>Eukaryota</taxon>
        <taxon>Sar</taxon>
        <taxon>Alveolata</taxon>
        <taxon>Ciliophora</taxon>
        <taxon>Intramacronucleata</taxon>
        <taxon>Oligohymenophorea</taxon>
        <taxon>Scuticociliatia</taxon>
        <taxon>Philasterida</taxon>
        <taxon>Pseudocohnilembidae</taxon>
        <taxon>Pseudocohnilembus</taxon>
    </lineage>
</organism>
<sequence length="444" mass="51948">MEENQQQEEQAYQPQQTNDLQPNEPIQDNQAVGSEAAKLMEQYNPFEQKEEGTEIEINVSDPLQKSDTFSKYTVYNVKGQDEHGPFEVFRRFNDFFELRQVLIQRWPGCFIPAIPAKKTVGNTEANVVDDRKKHLNYFCIQISKRRHLYYSQEFQEFLRSKEADIGKTFEKMPKLKPKDIIERYKEQFSQLNGKEITQNLMVEIANFMGYLKKSRTQLQKFKEIAKSISQVKKQYSSSVSILTDVLMPDYEKHCISQYSQGEEGSMIFNNDQNQVKLSESRAQMRGQAGINSFEFIAEMVQFDYRDCDAMIEAIEQKDYYEKLKSKLQIKIKEQNEDLLQLSQGKKSIKFFFKGGDNQQQKSKLEHEINCNQAEAENTATLIDLITGILGFIEIEKFKEEKTRTYHKVLQNAAFLEITTANQQIEFWKQLGQLSEEQLSKNKNE</sequence>
<name>A0A0V0QM46_PSEPJ</name>
<evidence type="ECO:0000313" key="3">
    <source>
        <dbReference type="EMBL" id="KRX03293.1"/>
    </source>
</evidence>
<comment type="caution">
    <text evidence="3">The sequence shown here is derived from an EMBL/GenBank/DDBJ whole genome shotgun (WGS) entry which is preliminary data.</text>
</comment>
<dbReference type="CDD" id="cd06093">
    <property type="entry name" value="PX_domain"/>
    <property type="match status" value="1"/>
</dbReference>
<evidence type="ECO:0000259" key="2">
    <source>
        <dbReference type="PROSITE" id="PS50195"/>
    </source>
</evidence>
<keyword evidence="4" id="KW-1185">Reference proteome</keyword>
<evidence type="ECO:0000256" key="1">
    <source>
        <dbReference type="SAM" id="MobiDB-lite"/>
    </source>
</evidence>
<dbReference type="PANTHER" id="PTHR10555">
    <property type="entry name" value="SORTING NEXIN"/>
    <property type="match status" value="1"/>
</dbReference>
<gene>
    <name evidence="3" type="ORF">PPERSA_09201</name>
</gene>
<feature type="compositionally biased region" description="Low complexity" evidence="1">
    <location>
        <begin position="7"/>
        <end position="16"/>
    </location>
</feature>
<dbReference type="InterPro" id="IPR036871">
    <property type="entry name" value="PX_dom_sf"/>
</dbReference>
<dbReference type="OrthoDB" id="289314at2759"/>
<dbReference type="InParanoid" id="A0A0V0QM46"/>
<dbReference type="GO" id="GO:0005768">
    <property type="term" value="C:endosome"/>
    <property type="evidence" value="ECO:0007669"/>
    <property type="project" value="TreeGrafter"/>
</dbReference>
<dbReference type="Gene3D" id="3.30.1520.10">
    <property type="entry name" value="Phox-like domain"/>
    <property type="match status" value="1"/>
</dbReference>
<protein>
    <submittedName>
        <fullName evidence="3">Phox homologous domain</fullName>
    </submittedName>
</protein>
<dbReference type="InterPro" id="IPR001683">
    <property type="entry name" value="PX_dom"/>
</dbReference>
<dbReference type="SMART" id="SM00312">
    <property type="entry name" value="PX"/>
    <property type="match status" value="1"/>
</dbReference>
<dbReference type="Pfam" id="PF00787">
    <property type="entry name" value="PX"/>
    <property type="match status" value="1"/>
</dbReference>
<feature type="domain" description="PX" evidence="2">
    <location>
        <begin position="53"/>
        <end position="165"/>
    </location>
</feature>
<dbReference type="PROSITE" id="PS50195">
    <property type="entry name" value="PX"/>
    <property type="match status" value="1"/>
</dbReference>
<dbReference type="EMBL" id="LDAU01000138">
    <property type="protein sequence ID" value="KRX03293.1"/>
    <property type="molecule type" value="Genomic_DNA"/>
</dbReference>
<proteinExistence type="predicted"/>
<dbReference type="OMA" id="WPGQYIP"/>
<dbReference type="SUPFAM" id="SSF64268">
    <property type="entry name" value="PX domain"/>
    <property type="match status" value="1"/>
</dbReference>
<feature type="region of interest" description="Disordered" evidence="1">
    <location>
        <begin position="1"/>
        <end position="42"/>
    </location>
</feature>
<dbReference type="AlphaFoldDB" id="A0A0V0QM46"/>
<dbReference type="Proteomes" id="UP000054937">
    <property type="component" value="Unassembled WGS sequence"/>
</dbReference>
<feature type="compositionally biased region" description="Polar residues" evidence="1">
    <location>
        <begin position="17"/>
        <end position="32"/>
    </location>
</feature>
<dbReference type="GO" id="GO:0035091">
    <property type="term" value="F:phosphatidylinositol binding"/>
    <property type="evidence" value="ECO:0007669"/>
    <property type="project" value="InterPro"/>
</dbReference>
<evidence type="ECO:0000313" key="4">
    <source>
        <dbReference type="Proteomes" id="UP000054937"/>
    </source>
</evidence>
<accession>A0A0V0QM46</accession>